<dbReference type="Gene3D" id="3.60.60.10">
    <property type="entry name" value="Penicillin V Acylase, Chain A"/>
    <property type="match status" value="1"/>
</dbReference>
<dbReference type="GO" id="GO:0016787">
    <property type="term" value="F:hydrolase activity"/>
    <property type="evidence" value="ECO:0007669"/>
    <property type="project" value="UniProtKB-KW"/>
</dbReference>
<proteinExistence type="inferred from homology"/>
<keyword evidence="2" id="KW-0378">Hydrolase</keyword>
<evidence type="ECO:0000313" key="4">
    <source>
        <dbReference type="EMBL" id="KRM12991.1"/>
    </source>
</evidence>
<dbReference type="EMBL" id="AZGF01000004">
    <property type="protein sequence ID" value="KRM12991.1"/>
    <property type="molecule type" value="Genomic_DNA"/>
</dbReference>
<dbReference type="eggNOG" id="COG3049">
    <property type="taxonomic scope" value="Bacteria"/>
</dbReference>
<dbReference type="Pfam" id="PF02275">
    <property type="entry name" value="CBAH"/>
    <property type="match status" value="1"/>
</dbReference>
<organism evidence="4 5">
    <name type="scientific">Paucilactobacillus suebicus DSM 5007 = KCTC 3549</name>
    <dbReference type="NCBI Taxonomy" id="1423807"/>
    <lineage>
        <taxon>Bacteria</taxon>
        <taxon>Bacillati</taxon>
        <taxon>Bacillota</taxon>
        <taxon>Bacilli</taxon>
        <taxon>Lactobacillales</taxon>
        <taxon>Lactobacillaceae</taxon>
        <taxon>Paucilactobacillus</taxon>
    </lineage>
</organism>
<dbReference type="PANTHER" id="PTHR35527:SF2">
    <property type="entry name" value="HYDROLASE"/>
    <property type="match status" value="1"/>
</dbReference>
<dbReference type="InterPro" id="IPR029132">
    <property type="entry name" value="CBAH/NAAA_C"/>
</dbReference>
<sequence length="334" mass="37706">MISMCTSIYQIAIDGTHMLSRTMDWPSLENAPIYLPRNFKWQTRFNHHTYSNEYAIVGGGNYRGMRANVSDGVNEYGLCGQKLTFANGARLMSERNADKTQLAAFEFVLWALGNCRSVDELIEKLPQVELMDDTNSDTKYGYPELHFAFADKTGRIVVIEPTQNPMRVIDNPLGIVTNSPHFEKQLDRLKKYVEFSPAFLRGNVPLNTAKVTTGSLSGKSIPPGSYSPGARFIRAAYFKERANQPADESESLVSSWRLLDGVTVPKNTDHQPTYSVYRSATTSESRSFYFQAYNQMTVTKLQLTDNLLKRTTPIMYEVSNQPHVIDLNHSGDLE</sequence>
<dbReference type="Proteomes" id="UP000051820">
    <property type="component" value="Unassembled WGS sequence"/>
</dbReference>
<evidence type="ECO:0000313" key="5">
    <source>
        <dbReference type="Proteomes" id="UP000051820"/>
    </source>
</evidence>
<dbReference type="CDD" id="cd00542">
    <property type="entry name" value="Ntn_PVA"/>
    <property type="match status" value="1"/>
</dbReference>
<dbReference type="InterPro" id="IPR052193">
    <property type="entry name" value="Peptidase_C59"/>
</dbReference>
<protein>
    <submittedName>
        <fullName evidence="4">Penicillin acylase</fullName>
    </submittedName>
</protein>
<gene>
    <name evidence="4" type="ORF">FD16_GL001677</name>
</gene>
<reference evidence="4 5" key="1">
    <citation type="journal article" date="2015" name="Genome Announc.">
        <title>Expanding the biotechnology potential of lactobacilli through comparative genomics of 213 strains and associated genera.</title>
        <authorList>
            <person name="Sun Z."/>
            <person name="Harris H.M."/>
            <person name="McCann A."/>
            <person name="Guo C."/>
            <person name="Argimon S."/>
            <person name="Zhang W."/>
            <person name="Yang X."/>
            <person name="Jeffery I.B."/>
            <person name="Cooney J.C."/>
            <person name="Kagawa T.F."/>
            <person name="Liu W."/>
            <person name="Song Y."/>
            <person name="Salvetti E."/>
            <person name="Wrobel A."/>
            <person name="Rasinkangas P."/>
            <person name="Parkhill J."/>
            <person name="Rea M.C."/>
            <person name="O'Sullivan O."/>
            <person name="Ritari J."/>
            <person name="Douillard F.P."/>
            <person name="Paul Ross R."/>
            <person name="Yang R."/>
            <person name="Briner A.E."/>
            <person name="Felis G.E."/>
            <person name="de Vos W.M."/>
            <person name="Barrangou R."/>
            <person name="Klaenhammer T.R."/>
            <person name="Caufield P.W."/>
            <person name="Cui Y."/>
            <person name="Zhang H."/>
            <person name="O'Toole P.W."/>
        </authorList>
    </citation>
    <scope>NUCLEOTIDE SEQUENCE [LARGE SCALE GENOMIC DNA]</scope>
    <source>
        <strain evidence="4 5">DSM 5007</strain>
    </source>
</reference>
<dbReference type="SUPFAM" id="SSF56235">
    <property type="entry name" value="N-terminal nucleophile aminohydrolases (Ntn hydrolases)"/>
    <property type="match status" value="1"/>
</dbReference>
<dbReference type="PANTHER" id="PTHR35527">
    <property type="entry name" value="CHOLOYLGLYCINE HYDROLASE"/>
    <property type="match status" value="1"/>
</dbReference>
<dbReference type="AlphaFoldDB" id="A0A0R1W6E5"/>
<feature type="domain" description="Choloylglycine hydrolase/NAAA C-terminal" evidence="3">
    <location>
        <begin position="5"/>
        <end position="315"/>
    </location>
</feature>
<comment type="caution">
    <text evidence="4">The sequence shown here is derived from an EMBL/GenBank/DDBJ whole genome shotgun (WGS) entry which is preliminary data.</text>
</comment>
<comment type="similarity">
    <text evidence="1">Belongs to the peptidase C59 family.</text>
</comment>
<name>A0A0R1W6E5_9LACO</name>
<evidence type="ECO:0000259" key="3">
    <source>
        <dbReference type="Pfam" id="PF02275"/>
    </source>
</evidence>
<dbReference type="InterPro" id="IPR029055">
    <property type="entry name" value="Ntn_hydrolases_N"/>
</dbReference>
<dbReference type="PATRIC" id="fig|1423807.3.peg.1718"/>
<dbReference type="STRING" id="1423807.FD16_GL001677"/>
<evidence type="ECO:0000256" key="2">
    <source>
        <dbReference type="ARBA" id="ARBA00022801"/>
    </source>
</evidence>
<accession>A0A0R1W6E5</accession>
<evidence type="ECO:0000256" key="1">
    <source>
        <dbReference type="ARBA" id="ARBA00006625"/>
    </source>
</evidence>
<keyword evidence="5" id="KW-1185">Reference proteome</keyword>